<dbReference type="PRINTS" id="PR00723">
    <property type="entry name" value="SUBTILISIN"/>
</dbReference>
<reference evidence="9 10" key="1">
    <citation type="submission" date="2018-02" db="EMBL/GenBank/DDBJ databases">
        <title>Comparative genomes isolates from brazilian mangrove.</title>
        <authorList>
            <person name="Araujo J.E."/>
            <person name="Taketani R.G."/>
            <person name="Silva M.C.P."/>
            <person name="Loureco M.V."/>
            <person name="Andreote F.D."/>
        </authorList>
    </citation>
    <scope>NUCLEOTIDE SEQUENCE [LARGE SCALE GENOMIC DNA]</scope>
    <source>
        <strain evidence="9 10">Hex-1 MGV</strain>
    </source>
</reference>
<dbReference type="InterPro" id="IPR034204">
    <property type="entry name" value="PfSUB1-like_cat_dom"/>
</dbReference>
<protein>
    <recommendedName>
        <fullName evidence="8">Peptidase S8/S53 domain-containing protein</fullName>
    </recommendedName>
</protein>
<dbReference type="InterPro" id="IPR015500">
    <property type="entry name" value="Peptidase_S8_subtilisin-rel"/>
</dbReference>
<dbReference type="Proteomes" id="UP000238322">
    <property type="component" value="Unassembled WGS sequence"/>
</dbReference>
<dbReference type="InterPro" id="IPR023828">
    <property type="entry name" value="Peptidase_S8_Ser-AS"/>
</dbReference>
<dbReference type="InterPro" id="IPR013783">
    <property type="entry name" value="Ig-like_fold"/>
</dbReference>
<dbReference type="InterPro" id="IPR000209">
    <property type="entry name" value="Peptidase_S8/S53_dom"/>
</dbReference>
<evidence type="ECO:0000256" key="2">
    <source>
        <dbReference type="ARBA" id="ARBA00022670"/>
    </source>
</evidence>
<dbReference type="PROSITE" id="PS00138">
    <property type="entry name" value="SUBTILASE_SER"/>
    <property type="match status" value="1"/>
</dbReference>
<dbReference type="OrthoDB" id="252653at2"/>
<dbReference type="Gene3D" id="3.40.50.200">
    <property type="entry name" value="Peptidase S8/S53 domain"/>
    <property type="match status" value="1"/>
</dbReference>
<name>A0A2S8FL76_9BACT</name>
<dbReference type="GO" id="GO:0006508">
    <property type="term" value="P:proteolysis"/>
    <property type="evidence" value="ECO:0007669"/>
    <property type="project" value="UniProtKB-KW"/>
</dbReference>
<keyword evidence="4 5" id="KW-0720">Serine protease</keyword>
<dbReference type="SUPFAM" id="SSF52743">
    <property type="entry name" value="Subtilisin-like"/>
    <property type="match status" value="1"/>
</dbReference>
<evidence type="ECO:0000256" key="1">
    <source>
        <dbReference type="ARBA" id="ARBA00011073"/>
    </source>
</evidence>
<accession>A0A2S8FL76</accession>
<evidence type="ECO:0000256" key="7">
    <source>
        <dbReference type="SAM" id="MobiDB-lite"/>
    </source>
</evidence>
<feature type="active site" description="Charge relay system" evidence="5">
    <location>
        <position position="213"/>
    </location>
</feature>
<dbReference type="CDD" id="cd07473">
    <property type="entry name" value="Peptidases_S8_Subtilisin_like"/>
    <property type="match status" value="1"/>
</dbReference>
<evidence type="ECO:0000313" key="9">
    <source>
        <dbReference type="EMBL" id="PQO32911.1"/>
    </source>
</evidence>
<sequence>MAADISSIWFQDVSGSDFERTGGGVESDSTGVTQQSTQDPYTNDWIVQLSTNVASQLTSVSQVSGLLAGSGFDVEVVRGLGLVGQILVHSEGATADDVGAWFSSIDAIASFELDVASVFHIAPNDPSYSSTYGMKNIDAPEAWDKTTGSDSVVVGIIDTGVDYTHPDLVGNIWTNPGEIAGNGIDDDNNGFIDDVHGFDFVNNDGDPMDDNHHGTHVAGTIAAQGNNARGVTGVAWNTSIMALKFLSASGSGYTSDAIRAINYATMMRSQYGVNIRVLNNSWGGGGYSASLDSAIRASEAADILFVAAAGNDGTNNDVNPHYPSSYNVNNVITVAATDRNDNLASFSNYGASSVDIAAPGVGIYSTIAGGYYASFSGTSMAAPHVTGVAALAFAYDPDATAAEVKDAILAGGDWISGLGGKVMTGMRLNAAGTLAQLTPENAIPDPTPDPEPEPEPNQAPTLGGVSSDTSTVYLGETDNITLTASSVADSDGSVSQVTFYRDSNGNGKWDDTDVVLGSVTAISGGLASLTISNPFTTTGSHMVFAQATDDKGDKSNLVGTTLTVIQPDDHANDAAGATQISVGSSQAGKLNYGGDVDYFRFSAEAGKTYVIDTNHNSLAASVLTLYSSNGASQLAQDSSTSGTKVVWTATSSGTVYFSVKGSDSTQMGNYSVSVTESSPFKLNSGTLAILGTDGNDRIAVVHGGLTITVTMNGKSSTFNASQVKKITFDGGAGADWARFYGTSGREVWTFQGDNMKVVGAGFTWSTTNTEYNVGYASSYDTVIMSDTAGNDTFTSSSTKFSMVGSGYRNEVFGARSVTASASNGGVDKALLYDSSGNDYFIGRGQDAYMMTSDSTVSTYGFDRTNVYSSGGYDQAYLYDSAGNDNFVSYGNTSVLSGPGYYNAVYNFARVTAMAINGGNDIATFFDTVGDDTYVARGNQAYMYGTGYYTLTQGFDRSTAISRNGGSDQAFFYDTIGNDTFYSRTVESSMAGQGYANSARGFDRVNAIANMGGHDVAYLFDTASDDKLVARSNYAALYGEDFSSYAAGFDVVVAYSTKGSDKSYVGDIDFLMQYLGEWDD</sequence>
<dbReference type="SUPFAM" id="SSF89260">
    <property type="entry name" value="Collagen-binding domain"/>
    <property type="match status" value="1"/>
</dbReference>
<dbReference type="InterPro" id="IPR051048">
    <property type="entry name" value="Peptidase_S8/S53_subtilisin"/>
</dbReference>
<evidence type="ECO:0000256" key="4">
    <source>
        <dbReference type="ARBA" id="ARBA00022825"/>
    </source>
</evidence>
<dbReference type="InterPro" id="IPR023827">
    <property type="entry name" value="Peptidase_S8_Asp-AS"/>
</dbReference>
<feature type="domain" description="Peptidase S8/S53" evidence="8">
    <location>
        <begin position="150"/>
        <end position="409"/>
    </location>
</feature>
<dbReference type="EMBL" id="PUHY01000012">
    <property type="protein sequence ID" value="PQO32911.1"/>
    <property type="molecule type" value="Genomic_DNA"/>
</dbReference>
<evidence type="ECO:0000313" key="10">
    <source>
        <dbReference type="Proteomes" id="UP000238322"/>
    </source>
</evidence>
<feature type="compositionally biased region" description="Polar residues" evidence="7">
    <location>
        <begin position="458"/>
        <end position="468"/>
    </location>
</feature>
<dbReference type="PROSITE" id="PS51892">
    <property type="entry name" value="SUBTILASE"/>
    <property type="match status" value="1"/>
</dbReference>
<organism evidence="9 10">
    <name type="scientific">Blastopirellula marina</name>
    <dbReference type="NCBI Taxonomy" id="124"/>
    <lineage>
        <taxon>Bacteria</taxon>
        <taxon>Pseudomonadati</taxon>
        <taxon>Planctomycetota</taxon>
        <taxon>Planctomycetia</taxon>
        <taxon>Pirellulales</taxon>
        <taxon>Pirellulaceae</taxon>
        <taxon>Blastopirellula</taxon>
    </lineage>
</organism>
<keyword evidence="2 5" id="KW-0645">Protease</keyword>
<dbReference type="InterPro" id="IPR036852">
    <property type="entry name" value="Peptidase_S8/S53_dom_sf"/>
</dbReference>
<evidence type="ECO:0000256" key="3">
    <source>
        <dbReference type="ARBA" id="ARBA00022801"/>
    </source>
</evidence>
<dbReference type="InterPro" id="IPR022398">
    <property type="entry name" value="Peptidase_S8_His-AS"/>
</dbReference>
<comment type="similarity">
    <text evidence="1 5 6">Belongs to the peptidase S8 family.</text>
</comment>
<dbReference type="GO" id="GO:0004252">
    <property type="term" value="F:serine-type endopeptidase activity"/>
    <property type="evidence" value="ECO:0007669"/>
    <property type="project" value="UniProtKB-UniRule"/>
</dbReference>
<dbReference type="AlphaFoldDB" id="A0A2S8FL76"/>
<feature type="active site" description="Charge relay system" evidence="5">
    <location>
        <position position="379"/>
    </location>
</feature>
<keyword evidence="3 5" id="KW-0378">Hydrolase</keyword>
<feature type="active site" description="Charge relay system" evidence="5">
    <location>
        <position position="158"/>
    </location>
</feature>
<proteinExistence type="inferred from homology"/>
<dbReference type="PROSITE" id="PS00136">
    <property type="entry name" value="SUBTILASE_ASP"/>
    <property type="match status" value="1"/>
</dbReference>
<dbReference type="PROSITE" id="PS00137">
    <property type="entry name" value="SUBTILASE_HIS"/>
    <property type="match status" value="1"/>
</dbReference>
<dbReference type="PANTHER" id="PTHR43399">
    <property type="entry name" value="SUBTILISIN-RELATED"/>
    <property type="match status" value="1"/>
</dbReference>
<gene>
    <name evidence="9" type="ORF">C5Y83_19580</name>
</gene>
<evidence type="ECO:0000256" key="6">
    <source>
        <dbReference type="RuleBase" id="RU003355"/>
    </source>
</evidence>
<comment type="caution">
    <text evidence="9">The sequence shown here is derived from an EMBL/GenBank/DDBJ whole genome shotgun (WGS) entry which is preliminary data.</text>
</comment>
<feature type="compositionally biased region" description="Polar residues" evidence="7">
    <location>
        <begin position="27"/>
        <end position="38"/>
    </location>
</feature>
<evidence type="ECO:0000259" key="8">
    <source>
        <dbReference type="Pfam" id="PF00082"/>
    </source>
</evidence>
<evidence type="ECO:0000256" key="5">
    <source>
        <dbReference type="PROSITE-ProRule" id="PRU01240"/>
    </source>
</evidence>
<dbReference type="Gene3D" id="2.60.40.10">
    <property type="entry name" value="Immunoglobulins"/>
    <property type="match status" value="1"/>
</dbReference>
<dbReference type="Gene3D" id="2.60.120.380">
    <property type="match status" value="1"/>
</dbReference>
<dbReference type="Pfam" id="PF00082">
    <property type="entry name" value="Peptidase_S8"/>
    <property type="match status" value="1"/>
</dbReference>
<dbReference type="PANTHER" id="PTHR43399:SF4">
    <property type="entry name" value="CELL WALL-ASSOCIATED PROTEASE"/>
    <property type="match status" value="1"/>
</dbReference>
<feature type="region of interest" description="Disordered" evidence="7">
    <location>
        <begin position="439"/>
        <end position="468"/>
    </location>
</feature>
<feature type="region of interest" description="Disordered" evidence="7">
    <location>
        <begin position="19"/>
        <end position="38"/>
    </location>
</feature>